<dbReference type="PRINTS" id="PR00469">
    <property type="entry name" value="PNDRDTASEII"/>
</dbReference>
<dbReference type="RefSeq" id="WP_276091934.1">
    <property type="nucleotide sequence ID" value="NZ_JARJBC010000001.1"/>
</dbReference>
<dbReference type="InterPro" id="IPR050097">
    <property type="entry name" value="Ferredoxin-NADP_redctase_2"/>
</dbReference>
<keyword evidence="2" id="KW-0560">Oxidoreductase</keyword>
<accession>A0ABT5ZEI0</accession>
<keyword evidence="1" id="KW-0285">Flavoprotein</keyword>
<evidence type="ECO:0000256" key="3">
    <source>
        <dbReference type="ARBA" id="ARBA00048132"/>
    </source>
</evidence>
<protein>
    <submittedName>
        <fullName evidence="5">NAD(P)/FAD-dependent oxidoreductase</fullName>
    </submittedName>
</protein>
<feature type="domain" description="FAD/NAD(P)-binding" evidence="4">
    <location>
        <begin position="11"/>
        <end position="293"/>
    </location>
</feature>
<dbReference type="Proteomes" id="UP001216579">
    <property type="component" value="Unassembled WGS sequence"/>
</dbReference>
<evidence type="ECO:0000256" key="2">
    <source>
        <dbReference type="ARBA" id="ARBA00023002"/>
    </source>
</evidence>
<dbReference type="PRINTS" id="PR00368">
    <property type="entry name" value="FADPNR"/>
</dbReference>
<reference evidence="5 6" key="1">
    <citation type="submission" date="2023-03" db="EMBL/GenBank/DDBJ databases">
        <title>Draft genome sequence of Streptomyces sp. RB6PN23 isolated from peat swamp forest in Thailand.</title>
        <authorList>
            <person name="Klaysubun C."/>
            <person name="Duangmal K."/>
        </authorList>
    </citation>
    <scope>NUCLEOTIDE SEQUENCE [LARGE SCALE GENOMIC DNA]</scope>
    <source>
        <strain evidence="5 6">RB6PN23</strain>
    </source>
</reference>
<comment type="catalytic activity">
    <reaction evidence="3">
        <text>[thioredoxin]-dithiol + NADP(+) = [thioredoxin]-disulfide + NADPH + H(+)</text>
        <dbReference type="Rhea" id="RHEA:20345"/>
        <dbReference type="Rhea" id="RHEA-COMP:10698"/>
        <dbReference type="Rhea" id="RHEA-COMP:10700"/>
        <dbReference type="ChEBI" id="CHEBI:15378"/>
        <dbReference type="ChEBI" id="CHEBI:29950"/>
        <dbReference type="ChEBI" id="CHEBI:50058"/>
        <dbReference type="ChEBI" id="CHEBI:57783"/>
        <dbReference type="ChEBI" id="CHEBI:58349"/>
        <dbReference type="EC" id="1.8.1.9"/>
    </reaction>
</comment>
<dbReference type="EMBL" id="JARJBC010000001">
    <property type="protein sequence ID" value="MDF3288081.1"/>
    <property type="molecule type" value="Genomic_DNA"/>
</dbReference>
<dbReference type="InterPro" id="IPR036188">
    <property type="entry name" value="FAD/NAD-bd_sf"/>
</dbReference>
<name>A0ABT5ZEI0_9ACTN</name>
<dbReference type="Pfam" id="PF07992">
    <property type="entry name" value="Pyr_redox_2"/>
    <property type="match status" value="1"/>
</dbReference>
<evidence type="ECO:0000259" key="4">
    <source>
        <dbReference type="Pfam" id="PF07992"/>
    </source>
</evidence>
<proteinExistence type="predicted"/>
<dbReference type="Gene3D" id="3.50.50.60">
    <property type="entry name" value="FAD/NAD(P)-binding domain"/>
    <property type="match status" value="2"/>
</dbReference>
<dbReference type="PANTHER" id="PTHR48105">
    <property type="entry name" value="THIOREDOXIN REDUCTASE 1-RELATED-RELATED"/>
    <property type="match status" value="1"/>
</dbReference>
<dbReference type="InterPro" id="IPR023753">
    <property type="entry name" value="FAD/NAD-binding_dom"/>
</dbReference>
<organism evidence="5 6">
    <name type="scientific">Streptomyces silvisoli</name>
    <dbReference type="NCBI Taxonomy" id="3034235"/>
    <lineage>
        <taxon>Bacteria</taxon>
        <taxon>Bacillati</taxon>
        <taxon>Actinomycetota</taxon>
        <taxon>Actinomycetes</taxon>
        <taxon>Kitasatosporales</taxon>
        <taxon>Streptomycetaceae</taxon>
        <taxon>Streptomyces</taxon>
    </lineage>
</organism>
<sequence length="360" mass="37650">MTAQKNAAEWDVVVVGGGVAGLSGALTLARARRSVLVVDAGEPRNAPASAAHGLLSRDGVPPLELLRAGRQEITGYGGRIVSGRAVAARRADDCFVVETASGDSFSARRLLVTTGLVDQLPAVPGVRERWGRDVLHCPYCHGWEVRDVPIGVLAGGPTSMHQALLFRQWSSQVTYFLHTAEDPSEEEWERLAARGISVVDGEVTGLEVRDDQLAGVRLSSGRRVPAKALVVAPRFVARSEVLSGLGVTAVEHPMGVGAYVESDATGRTAAAGVWVAGNVTDLMAGVPAAAGAGVQAAVAINADLVTADTDDAVARRRAVPRGELTDAFSPASEAAVCERVLGERRHGLDALLRSADRAPR</sequence>
<evidence type="ECO:0000256" key="1">
    <source>
        <dbReference type="ARBA" id="ARBA00022630"/>
    </source>
</evidence>
<evidence type="ECO:0000313" key="5">
    <source>
        <dbReference type="EMBL" id="MDF3288081.1"/>
    </source>
</evidence>
<keyword evidence="6" id="KW-1185">Reference proteome</keyword>
<evidence type="ECO:0000313" key="6">
    <source>
        <dbReference type="Proteomes" id="UP001216579"/>
    </source>
</evidence>
<dbReference type="SUPFAM" id="SSF51905">
    <property type="entry name" value="FAD/NAD(P)-binding domain"/>
    <property type="match status" value="1"/>
</dbReference>
<gene>
    <name evidence="5" type="ORF">P3G67_02305</name>
</gene>
<comment type="caution">
    <text evidence="5">The sequence shown here is derived from an EMBL/GenBank/DDBJ whole genome shotgun (WGS) entry which is preliminary data.</text>
</comment>